<dbReference type="SUPFAM" id="SSF89550">
    <property type="entry name" value="PHP domain-like"/>
    <property type="match status" value="1"/>
</dbReference>
<gene>
    <name evidence="1" type="ORF">AUJ73_03440</name>
</gene>
<comment type="caution">
    <text evidence="1">The sequence shown here is derived from an EMBL/GenBank/DDBJ whole genome shotgun (WGS) entry which is preliminary data.</text>
</comment>
<dbReference type="InterPro" id="IPR016195">
    <property type="entry name" value="Pol/histidinol_Pase-like"/>
</dbReference>
<evidence type="ECO:0008006" key="3">
    <source>
        <dbReference type="Google" id="ProtNLM"/>
    </source>
</evidence>
<dbReference type="Proteomes" id="UP000183120">
    <property type="component" value="Unassembled WGS sequence"/>
</dbReference>
<evidence type="ECO:0000313" key="1">
    <source>
        <dbReference type="EMBL" id="OIO13640.1"/>
    </source>
</evidence>
<dbReference type="Gene3D" id="3.20.20.140">
    <property type="entry name" value="Metal-dependent hydrolases"/>
    <property type="match status" value="1"/>
</dbReference>
<dbReference type="PANTHER" id="PTHR40084">
    <property type="entry name" value="PHOSPHOHYDROLASE, PHP FAMILY"/>
    <property type="match status" value="1"/>
</dbReference>
<dbReference type="PANTHER" id="PTHR40084:SF1">
    <property type="entry name" value="PHOSPHOTRANSFERASE"/>
    <property type="match status" value="1"/>
</dbReference>
<dbReference type="CDD" id="cd19067">
    <property type="entry name" value="PfuEndoQ-like"/>
    <property type="match status" value="1"/>
</dbReference>
<dbReference type="EMBL" id="MNUY01000053">
    <property type="protein sequence ID" value="OIO13640.1"/>
    <property type="molecule type" value="Genomic_DNA"/>
</dbReference>
<reference evidence="1 2" key="1">
    <citation type="journal article" date="2016" name="Environ. Microbiol.">
        <title>Genomic resolution of a cold subsurface aquifer community provides metabolic insights for novel microbes adapted to high CO concentrations.</title>
        <authorList>
            <person name="Probst A.J."/>
            <person name="Castelle C.J."/>
            <person name="Singh A."/>
            <person name="Brown C.T."/>
            <person name="Anantharaman K."/>
            <person name="Sharon I."/>
            <person name="Hug L.A."/>
            <person name="Burstein D."/>
            <person name="Emerson J.B."/>
            <person name="Thomas B.C."/>
            <person name="Banfield J.F."/>
        </authorList>
    </citation>
    <scope>NUCLEOTIDE SEQUENCE [LARGE SCALE GENOMIC DNA]</scope>
    <source>
        <strain evidence="1">CG1_02_37_22</strain>
    </source>
</reference>
<organism evidence="1 2">
    <name type="scientific">Candidatus Gottesmanbacteria bacterium CG1_02_37_22</name>
    <dbReference type="NCBI Taxonomy" id="1805209"/>
    <lineage>
        <taxon>Bacteria</taxon>
        <taxon>Candidatus Gottesmaniibacteriota</taxon>
    </lineage>
</organism>
<sequence>MKIIADLQLHSKYSRAVSQQMEIPKIWEWARIKGINLIATGDWTHPIWMREIKANLEEMGNGLLKLKKESIPFNLQDSGVNTDDGPFFLLATEVSSIYSQGGKLRRIHNLIWSPSLKNSDKIIEGLKSRGANLHSDGRPIVGLTSMEIAEIVFSVDSHNLLIPAHAWTPWFSLYGSQSGFDSIDECFGSFAKNIYAIETGLSSDPAMNWRIKDLDNRTLLSFSDAHSGPKLGREATVFELSKLSYENIRSVIAGPYTSFQKGEDRDIDNKIIYTIEFHPEEGKYHYTGHRNCNIKQSPSETKAKGTICPVCGKKLTVGVMQRVEELAGRSEEELRIVKKKLPGTVLEGIYAESFPQKPPYVMFVPLLEILSESMNVSPASQSVQSEYKKLTDQLGSEFSILLEKPLDEIKAISGEKTAEAIGKVRSGDIFVDPGYDGVFGVVKIWFDKKKDEKVPIEEKEQLSFF</sequence>
<dbReference type="STRING" id="1805209.AUJ73_03440"/>
<name>A0A1J4TPM9_9BACT</name>
<dbReference type="AlphaFoldDB" id="A0A1J4TPM9"/>
<accession>A0A1J4TPM9</accession>
<proteinExistence type="predicted"/>
<protein>
    <recommendedName>
        <fullName evidence="3">DNA helicase UvrD</fullName>
    </recommendedName>
</protein>
<evidence type="ECO:0000313" key="2">
    <source>
        <dbReference type="Proteomes" id="UP000183120"/>
    </source>
</evidence>